<feature type="region of interest" description="Disordered" evidence="1">
    <location>
        <begin position="353"/>
        <end position="389"/>
    </location>
</feature>
<name>A0A8J6C5V5_DIALT</name>
<feature type="transmembrane region" description="Helical" evidence="2">
    <location>
        <begin position="288"/>
        <end position="309"/>
    </location>
</feature>
<dbReference type="GO" id="GO:0003676">
    <property type="term" value="F:nucleic acid binding"/>
    <property type="evidence" value="ECO:0007669"/>
    <property type="project" value="InterPro"/>
</dbReference>
<dbReference type="InterPro" id="IPR002052">
    <property type="entry name" value="DNA_methylase_N6_adenine_CS"/>
</dbReference>
<dbReference type="GO" id="GO:0032259">
    <property type="term" value="P:methylation"/>
    <property type="evidence" value="ECO:0007669"/>
    <property type="project" value="InterPro"/>
</dbReference>
<organism evidence="3 4">
    <name type="scientific">Diacronema lutheri</name>
    <name type="common">Unicellular marine alga</name>
    <name type="synonym">Monochrysis lutheri</name>
    <dbReference type="NCBI Taxonomy" id="2081491"/>
    <lineage>
        <taxon>Eukaryota</taxon>
        <taxon>Haptista</taxon>
        <taxon>Haptophyta</taxon>
        <taxon>Pavlovophyceae</taxon>
        <taxon>Pavlovales</taxon>
        <taxon>Pavlovaceae</taxon>
        <taxon>Diacronema</taxon>
    </lineage>
</organism>
<keyword evidence="2" id="KW-0812">Transmembrane</keyword>
<dbReference type="PANTHER" id="PTHR39444">
    <property type="entry name" value="SITE-SPECIFIC DNA-METHYLTRANSFERASE (ADENINE-SPECIFIC)"/>
    <property type="match status" value="1"/>
</dbReference>
<proteinExistence type="predicted"/>
<dbReference type="OrthoDB" id="203687at2759"/>
<sequence length="389" mass="42274">MATKMCMICCAQQPGASFSKRQWKLGAPTCASCAFVAPEPDPPKSPARKARACAGGCGAQLTAEHFTKRQWKRAEPRCTRCAASPAARPARGARTGPFGAPLIGADADGGDGDAPASWPFPVDALDQCETPLAAYEHIAPLLRLLAGALGTTPAALRIYDPYYCAGAAKRHLASLGFARVHHECVDFYAAIADKSTPDFDVLVTNPPWGGDHVERCLRFCRASGRPWVVLLPNFVYLNTERDHFSKVMRLTFMPGGAPAEPICIVPRAQYRYAERFLKSARDVRTRHFALWCVDLCAAAPVVLTAAFWARQRPAQPPTGGARAEALAAWRAGVDIVRSIRHLPYHALDARDPRKRTLTAARRKAEARAEDDGVRKRRRGDGPDAGELAP</sequence>
<accession>A0A8J6C5V5</accession>
<dbReference type="AlphaFoldDB" id="A0A8J6C5V5"/>
<dbReference type="PANTHER" id="PTHR39444:SF3">
    <property type="entry name" value="SITE-SPECIFIC DNA-METHYLTRANSFERASE (ADENINE-SPECIFIC)"/>
    <property type="match status" value="1"/>
</dbReference>
<evidence type="ECO:0000256" key="1">
    <source>
        <dbReference type="SAM" id="MobiDB-lite"/>
    </source>
</evidence>
<protein>
    <submittedName>
        <fullName evidence="3">Uncharacterized protein</fullName>
    </submittedName>
</protein>
<evidence type="ECO:0000313" key="4">
    <source>
        <dbReference type="Proteomes" id="UP000751190"/>
    </source>
</evidence>
<dbReference type="Proteomes" id="UP000751190">
    <property type="component" value="Unassembled WGS sequence"/>
</dbReference>
<reference evidence="3" key="1">
    <citation type="submission" date="2021-05" db="EMBL/GenBank/DDBJ databases">
        <title>The genome of the haptophyte Pavlova lutheri (Diacronema luteri, Pavlovales) - a model for lipid biosynthesis in eukaryotic algae.</title>
        <authorList>
            <person name="Hulatt C.J."/>
            <person name="Posewitz M.C."/>
        </authorList>
    </citation>
    <scope>NUCLEOTIDE SEQUENCE</scope>
    <source>
        <strain evidence="3">NIVA-4/92</strain>
    </source>
</reference>
<keyword evidence="2" id="KW-0472">Membrane</keyword>
<dbReference type="EMBL" id="JAGTXO010000051">
    <property type="protein sequence ID" value="KAG8458480.1"/>
    <property type="molecule type" value="Genomic_DNA"/>
</dbReference>
<dbReference type="InterPro" id="IPR029063">
    <property type="entry name" value="SAM-dependent_MTases_sf"/>
</dbReference>
<gene>
    <name evidence="3" type="ORF">KFE25_004358</name>
</gene>
<dbReference type="PROSITE" id="PS00092">
    <property type="entry name" value="N6_MTASE"/>
    <property type="match status" value="1"/>
</dbReference>
<dbReference type="GO" id="GO:0008168">
    <property type="term" value="F:methyltransferase activity"/>
    <property type="evidence" value="ECO:0007669"/>
    <property type="project" value="InterPro"/>
</dbReference>
<evidence type="ECO:0000256" key="2">
    <source>
        <dbReference type="SAM" id="Phobius"/>
    </source>
</evidence>
<comment type="caution">
    <text evidence="3">The sequence shown here is derived from an EMBL/GenBank/DDBJ whole genome shotgun (WGS) entry which is preliminary data.</text>
</comment>
<evidence type="ECO:0000313" key="3">
    <source>
        <dbReference type="EMBL" id="KAG8458480.1"/>
    </source>
</evidence>
<feature type="compositionally biased region" description="Basic and acidic residues" evidence="1">
    <location>
        <begin position="362"/>
        <end position="373"/>
    </location>
</feature>
<dbReference type="SUPFAM" id="SSF53335">
    <property type="entry name" value="S-adenosyl-L-methionine-dependent methyltransferases"/>
    <property type="match status" value="1"/>
</dbReference>
<keyword evidence="4" id="KW-1185">Reference proteome</keyword>
<keyword evidence="2" id="KW-1133">Transmembrane helix</keyword>